<evidence type="ECO:0000256" key="1">
    <source>
        <dbReference type="SAM" id="MobiDB-lite"/>
    </source>
</evidence>
<protein>
    <recommendedName>
        <fullName evidence="3">SGNH hydrolase-type esterase domain-containing protein</fullName>
    </recommendedName>
</protein>
<feature type="region of interest" description="Disordered" evidence="1">
    <location>
        <begin position="80"/>
        <end position="113"/>
    </location>
</feature>
<name>A0A1B6FCR0_9HEMI</name>
<dbReference type="InterPro" id="IPR036514">
    <property type="entry name" value="SGNH_hydro_sf"/>
</dbReference>
<reference evidence="2" key="1">
    <citation type="submission" date="2015-11" db="EMBL/GenBank/DDBJ databases">
        <title>De novo transcriptome assembly of four potential Pierce s Disease insect vectors from Arizona vineyards.</title>
        <authorList>
            <person name="Tassone E.E."/>
        </authorList>
    </citation>
    <scope>NUCLEOTIDE SEQUENCE</scope>
</reference>
<feature type="non-terminal residue" evidence="2">
    <location>
        <position position="1"/>
    </location>
</feature>
<proteinExistence type="predicted"/>
<evidence type="ECO:0008006" key="3">
    <source>
        <dbReference type="Google" id="ProtNLM"/>
    </source>
</evidence>
<sequence length="113" mass="12387">VLDSILVRWDLTYKALNNFNFQLELMCQNFGVTFVDVNRVLSRRNLARDGVHLSRRGVSRLGTLILETISSVLQTLEPASPSVQEGASTSHLDLDPEGGDASRKSLQSSVSGN</sequence>
<feature type="compositionally biased region" description="Polar residues" evidence="1">
    <location>
        <begin position="81"/>
        <end position="91"/>
    </location>
</feature>
<dbReference type="Gene3D" id="3.40.50.1110">
    <property type="entry name" value="SGNH hydrolase"/>
    <property type="match status" value="1"/>
</dbReference>
<dbReference type="AlphaFoldDB" id="A0A1B6FCR0"/>
<gene>
    <name evidence="2" type="ORF">g.45233</name>
</gene>
<feature type="compositionally biased region" description="Polar residues" evidence="1">
    <location>
        <begin position="104"/>
        <end position="113"/>
    </location>
</feature>
<evidence type="ECO:0000313" key="2">
    <source>
        <dbReference type="EMBL" id="JAS47992.1"/>
    </source>
</evidence>
<dbReference type="SUPFAM" id="SSF52266">
    <property type="entry name" value="SGNH hydrolase"/>
    <property type="match status" value="1"/>
</dbReference>
<accession>A0A1B6FCR0</accession>
<organism evidence="2">
    <name type="scientific">Cuerna arida</name>
    <dbReference type="NCBI Taxonomy" id="1464854"/>
    <lineage>
        <taxon>Eukaryota</taxon>
        <taxon>Metazoa</taxon>
        <taxon>Ecdysozoa</taxon>
        <taxon>Arthropoda</taxon>
        <taxon>Hexapoda</taxon>
        <taxon>Insecta</taxon>
        <taxon>Pterygota</taxon>
        <taxon>Neoptera</taxon>
        <taxon>Paraneoptera</taxon>
        <taxon>Hemiptera</taxon>
        <taxon>Auchenorrhyncha</taxon>
        <taxon>Membracoidea</taxon>
        <taxon>Cicadellidae</taxon>
        <taxon>Cicadellinae</taxon>
        <taxon>Proconiini</taxon>
        <taxon>Cuerna</taxon>
    </lineage>
</organism>
<dbReference type="EMBL" id="GECZ01021777">
    <property type="protein sequence ID" value="JAS47992.1"/>
    <property type="molecule type" value="Transcribed_RNA"/>
</dbReference>